<keyword evidence="1" id="KW-0378">Hydrolase</keyword>
<dbReference type="SUPFAM" id="SSF52499">
    <property type="entry name" value="Isochorismatase-like hydrolases"/>
    <property type="match status" value="1"/>
</dbReference>
<dbReference type="GO" id="GO:0016787">
    <property type="term" value="F:hydrolase activity"/>
    <property type="evidence" value="ECO:0007669"/>
    <property type="project" value="UniProtKB-KW"/>
</dbReference>
<dbReference type="EMBL" id="QLMA01000003">
    <property type="protein sequence ID" value="RAJ83585.1"/>
    <property type="molecule type" value="Genomic_DNA"/>
</dbReference>
<accession>A0A327W5Z1</accession>
<dbReference type="InterPro" id="IPR050272">
    <property type="entry name" value="Isochorismatase-like_hydrls"/>
</dbReference>
<evidence type="ECO:0000313" key="3">
    <source>
        <dbReference type="EMBL" id="RAJ83585.1"/>
    </source>
</evidence>
<dbReference type="InterPro" id="IPR000868">
    <property type="entry name" value="Isochorismatase-like_dom"/>
</dbReference>
<evidence type="ECO:0000259" key="2">
    <source>
        <dbReference type="Pfam" id="PF00857"/>
    </source>
</evidence>
<dbReference type="Pfam" id="PF00857">
    <property type="entry name" value="Isochorismatase"/>
    <property type="match status" value="1"/>
</dbReference>
<dbReference type="CDD" id="cd01014">
    <property type="entry name" value="nicotinamidase_related"/>
    <property type="match status" value="1"/>
</dbReference>
<dbReference type="AlphaFoldDB" id="A0A327W5Z1"/>
<proteinExistence type="predicted"/>
<dbReference type="OrthoDB" id="9791276at2"/>
<protein>
    <submittedName>
        <fullName evidence="3">Nicotinamidase-related amidase</fullName>
    </submittedName>
</protein>
<dbReference type="InterPro" id="IPR036380">
    <property type="entry name" value="Isochorismatase-like_sf"/>
</dbReference>
<evidence type="ECO:0000313" key="4">
    <source>
        <dbReference type="Proteomes" id="UP000249819"/>
    </source>
</evidence>
<dbReference type="RefSeq" id="WP_111592222.1">
    <property type="nucleotide sequence ID" value="NZ_QLMA01000003.1"/>
</dbReference>
<dbReference type="PANTHER" id="PTHR43540:SF1">
    <property type="entry name" value="ISOCHORISMATASE HYDROLASE"/>
    <property type="match status" value="1"/>
</dbReference>
<dbReference type="Proteomes" id="UP000249819">
    <property type="component" value="Unassembled WGS sequence"/>
</dbReference>
<keyword evidence="4" id="KW-1185">Reference proteome</keyword>
<feature type="domain" description="Isochorismatase-like" evidence="2">
    <location>
        <begin position="5"/>
        <end position="150"/>
    </location>
</feature>
<name>A0A327W5Z1_9BACT</name>
<dbReference type="Gene3D" id="3.40.50.850">
    <property type="entry name" value="Isochorismatase-like"/>
    <property type="match status" value="1"/>
</dbReference>
<sequence>MAKKTALVLIDLQNDYFPGGAMELVAPDIAAATASHLLSHFRNSQQPVIHIQHIALQEGATFFLPNTPGAAIHQSVHPLPSEKVITKHFPNSFRDTALLEYLQAEHITHLVFCGMMTDICIDATVRAAFDLGFENTIISDAVTTRNRELHGETIPAGNITKSFLAGLNALGGLYTQIQSGEQYLTK</sequence>
<dbReference type="PANTHER" id="PTHR43540">
    <property type="entry name" value="PEROXYUREIDOACRYLATE/UREIDOACRYLATE AMIDOHYDROLASE-RELATED"/>
    <property type="match status" value="1"/>
</dbReference>
<organism evidence="3 4">
    <name type="scientific">Chitinophaga dinghuensis</name>
    <dbReference type="NCBI Taxonomy" id="1539050"/>
    <lineage>
        <taxon>Bacteria</taxon>
        <taxon>Pseudomonadati</taxon>
        <taxon>Bacteroidota</taxon>
        <taxon>Chitinophagia</taxon>
        <taxon>Chitinophagales</taxon>
        <taxon>Chitinophagaceae</taxon>
        <taxon>Chitinophaga</taxon>
    </lineage>
</organism>
<comment type="caution">
    <text evidence="3">The sequence shown here is derived from an EMBL/GenBank/DDBJ whole genome shotgun (WGS) entry which is preliminary data.</text>
</comment>
<reference evidence="3 4" key="1">
    <citation type="submission" date="2018-06" db="EMBL/GenBank/DDBJ databases">
        <title>Genomic Encyclopedia of Archaeal and Bacterial Type Strains, Phase II (KMG-II): from individual species to whole genera.</title>
        <authorList>
            <person name="Goeker M."/>
        </authorList>
    </citation>
    <scope>NUCLEOTIDE SEQUENCE [LARGE SCALE GENOMIC DNA]</scope>
    <source>
        <strain evidence="3 4">DSM 29821</strain>
    </source>
</reference>
<evidence type="ECO:0000256" key="1">
    <source>
        <dbReference type="ARBA" id="ARBA00022801"/>
    </source>
</evidence>
<gene>
    <name evidence="3" type="ORF">CLV59_103554</name>
</gene>